<reference evidence="7 8" key="1">
    <citation type="journal article" date="2020" name="IScience">
        <title>Genome Sequencing of the Endangered Kingdonia uniflora (Circaeasteraceae, Ranunculales) Reveals Potential Mechanisms of Evolutionary Specialization.</title>
        <authorList>
            <person name="Sun Y."/>
            <person name="Deng T."/>
            <person name="Zhang A."/>
            <person name="Moore M.J."/>
            <person name="Landis J.B."/>
            <person name="Lin N."/>
            <person name="Zhang H."/>
            <person name="Zhang X."/>
            <person name="Huang J."/>
            <person name="Zhang X."/>
            <person name="Sun H."/>
            <person name="Wang H."/>
        </authorList>
    </citation>
    <scope>NUCLEOTIDE SEQUENCE [LARGE SCALE GENOMIC DNA]</scope>
    <source>
        <strain evidence="7">TB1705</strain>
        <tissue evidence="7">Leaf</tissue>
    </source>
</reference>
<evidence type="ECO:0000256" key="1">
    <source>
        <dbReference type="ARBA" id="ARBA00007737"/>
    </source>
</evidence>
<protein>
    <recommendedName>
        <fullName evidence="6">O-fucosyltransferase family protein</fullName>
    </recommendedName>
</protein>
<keyword evidence="3" id="KW-0808">Transferase</keyword>
<keyword evidence="4" id="KW-0294">Fucose metabolism</keyword>
<comment type="similarity">
    <text evidence="1">Belongs to the glycosyltransferase GT106 family.</text>
</comment>
<organism evidence="7 8">
    <name type="scientific">Kingdonia uniflora</name>
    <dbReference type="NCBI Taxonomy" id="39325"/>
    <lineage>
        <taxon>Eukaryota</taxon>
        <taxon>Viridiplantae</taxon>
        <taxon>Streptophyta</taxon>
        <taxon>Embryophyta</taxon>
        <taxon>Tracheophyta</taxon>
        <taxon>Spermatophyta</taxon>
        <taxon>Magnoliopsida</taxon>
        <taxon>Ranunculales</taxon>
        <taxon>Circaeasteraceae</taxon>
        <taxon>Kingdonia</taxon>
    </lineage>
</organism>
<dbReference type="PANTHER" id="PTHR31933:SF1">
    <property type="entry name" value="PROTEIN PECTIC ARABINOGALACTAN SYNTHESIS-RELATED"/>
    <property type="match status" value="1"/>
</dbReference>
<evidence type="ECO:0000256" key="5">
    <source>
        <dbReference type="ARBA" id="ARBA00023277"/>
    </source>
</evidence>
<dbReference type="InterPro" id="IPR052272">
    <property type="entry name" value="GT106_glycosyltransferase"/>
</dbReference>
<dbReference type="InterPro" id="IPR019378">
    <property type="entry name" value="GDP-Fuc_O-FucTrfase"/>
</dbReference>
<name>A0A7J7MSW7_9MAGN</name>
<gene>
    <name evidence="7" type="ORF">GIB67_008140</name>
</gene>
<dbReference type="GO" id="GO:0016757">
    <property type="term" value="F:glycosyltransferase activity"/>
    <property type="evidence" value="ECO:0007669"/>
    <property type="project" value="UniProtKB-KW"/>
</dbReference>
<keyword evidence="2" id="KW-0328">Glycosyltransferase</keyword>
<dbReference type="GO" id="GO:0006004">
    <property type="term" value="P:fucose metabolic process"/>
    <property type="evidence" value="ECO:0007669"/>
    <property type="project" value="UniProtKB-KW"/>
</dbReference>
<dbReference type="PANTHER" id="PTHR31933">
    <property type="entry name" value="O-FUCOSYLTRANSFERASE 2-RELATED"/>
    <property type="match status" value="1"/>
</dbReference>
<keyword evidence="8" id="KW-1185">Reference proteome</keyword>
<evidence type="ECO:0000256" key="3">
    <source>
        <dbReference type="ARBA" id="ARBA00022679"/>
    </source>
</evidence>
<comment type="caution">
    <text evidence="7">The sequence shown here is derived from an EMBL/GenBank/DDBJ whole genome shotgun (WGS) entry which is preliminary data.</text>
</comment>
<feature type="non-terminal residue" evidence="7">
    <location>
        <position position="1"/>
    </location>
</feature>
<accession>A0A7J7MSW7</accession>
<evidence type="ECO:0000256" key="6">
    <source>
        <dbReference type="ARBA" id="ARBA00030350"/>
    </source>
</evidence>
<dbReference type="Proteomes" id="UP000541444">
    <property type="component" value="Unassembled WGS sequence"/>
</dbReference>
<evidence type="ECO:0000313" key="8">
    <source>
        <dbReference type="Proteomes" id="UP000541444"/>
    </source>
</evidence>
<evidence type="ECO:0000313" key="7">
    <source>
        <dbReference type="EMBL" id="KAF6158011.1"/>
    </source>
</evidence>
<keyword evidence="5" id="KW-0119">Carbohydrate metabolism</keyword>
<dbReference type="Pfam" id="PF10250">
    <property type="entry name" value="O-FucT"/>
    <property type="match status" value="1"/>
</dbReference>
<dbReference type="AlphaFoldDB" id="A0A7J7MSW7"/>
<evidence type="ECO:0000256" key="2">
    <source>
        <dbReference type="ARBA" id="ARBA00022676"/>
    </source>
</evidence>
<dbReference type="EMBL" id="JACGCM010001242">
    <property type="protein sequence ID" value="KAF6158011.1"/>
    <property type="molecule type" value="Genomic_DNA"/>
</dbReference>
<proteinExistence type="inferred from homology"/>
<evidence type="ECO:0000256" key="4">
    <source>
        <dbReference type="ARBA" id="ARBA00023253"/>
    </source>
</evidence>
<sequence length="235" mass="27445">FRYRGFLNEDDLVVRSIVGAALGINQTSANQLWIFEDIFDVDHFGHLKNDVRIIPDVLNAFLTNQSYSQMNDMDPCKDNMYFLYAEYCRRTLKIIPKYAPAQFSIDYMLPRIKKKKRMALKPFVDRIGYDDNAPQRINRLRVLHLRFEKGIVNLSRDQKAKMAEYGKKKSGLKALQKRKEGRCPLEPEEVSVILMEMGYPKETQIYVAIGQVYGGQNRMAPLMNMFHNLVNKYCE</sequence>